<dbReference type="EMBL" id="JBHFFA010000003">
    <property type="protein sequence ID" value="KAL2636019.1"/>
    <property type="molecule type" value="Genomic_DNA"/>
</dbReference>
<dbReference type="PANTHER" id="PTHR11040">
    <property type="entry name" value="ZINC/IRON TRANSPORTER"/>
    <property type="match status" value="1"/>
</dbReference>
<comment type="caution">
    <text evidence="9">The sequence shown here is derived from an EMBL/GenBank/DDBJ whole genome shotgun (WGS) entry which is preliminary data.</text>
</comment>
<evidence type="ECO:0000256" key="3">
    <source>
        <dbReference type="ARBA" id="ARBA00022448"/>
    </source>
</evidence>
<feature type="transmembrane region" description="Helical" evidence="8">
    <location>
        <begin position="259"/>
        <end position="279"/>
    </location>
</feature>
<evidence type="ECO:0000256" key="8">
    <source>
        <dbReference type="RuleBase" id="RU362088"/>
    </source>
</evidence>
<keyword evidence="4 8" id="KW-0812">Transmembrane</keyword>
<feature type="transmembrane region" description="Helical" evidence="8">
    <location>
        <begin position="147"/>
        <end position="167"/>
    </location>
</feature>
<feature type="transmembrane region" description="Helical" evidence="8">
    <location>
        <begin position="329"/>
        <end position="349"/>
    </location>
</feature>
<evidence type="ECO:0000313" key="9">
    <source>
        <dbReference type="EMBL" id="KAL2636019.1"/>
    </source>
</evidence>
<protein>
    <recommendedName>
        <fullName evidence="11">Zinc transporter</fullName>
    </recommendedName>
</protein>
<dbReference type="Proteomes" id="UP001605036">
    <property type="component" value="Unassembled WGS sequence"/>
</dbReference>
<dbReference type="GO" id="GO:0016020">
    <property type="term" value="C:membrane"/>
    <property type="evidence" value="ECO:0007669"/>
    <property type="project" value="UniProtKB-SubCell"/>
</dbReference>
<feature type="transmembrane region" description="Helical" evidence="8">
    <location>
        <begin position="106"/>
        <end position="127"/>
    </location>
</feature>
<evidence type="ECO:0000256" key="4">
    <source>
        <dbReference type="ARBA" id="ARBA00022692"/>
    </source>
</evidence>
<dbReference type="GO" id="GO:0000041">
    <property type="term" value="P:transition metal ion transport"/>
    <property type="evidence" value="ECO:0007669"/>
    <property type="project" value="UniProtKB-ARBA"/>
</dbReference>
<sequence>MYATTNVNMYVGPGQAKAAESSNSHSGSDQKVTAQELNGAVFIPIRGPLLEMGDCEGGLAVTGETKDVALRLKGGAIVAIFFASSLGVAIPLLGRKLKWLQVDGNSFLVAKSFASGVILATGFVHILGDATERLTSPCLPEMPWDKFPWAGFIAMMAVCITLVVDVLSTRFFESKNCLGAHAHVHNHTVNVADDSTVATSGSRPIDEETNATKADREKEALHLRYVVISQVLEFGIITHSVIIGISLGVSDSPSTIRPLFAALVFHQFFEGVALGGCIAQAGIKTVTSFVMACFFAMTTPLGIAMGIGISSSYNENSTTALITEGVFDSVSAGILIYLALVDLIAHDFLGDRMKDDRPLQAFCFIGLFTGAIAMAALAVWA</sequence>
<dbReference type="InterPro" id="IPR004698">
    <property type="entry name" value="Zn/Fe_permease_fun/pln"/>
</dbReference>
<evidence type="ECO:0008006" key="11">
    <source>
        <dbReference type="Google" id="ProtNLM"/>
    </source>
</evidence>
<reference evidence="9 10" key="1">
    <citation type="submission" date="2024-09" db="EMBL/GenBank/DDBJ databases">
        <title>Chromosome-scale assembly of Riccia fluitans.</title>
        <authorList>
            <person name="Paukszto L."/>
            <person name="Sawicki J."/>
            <person name="Karawczyk K."/>
            <person name="Piernik-Szablinska J."/>
            <person name="Szczecinska M."/>
            <person name="Mazdziarz M."/>
        </authorList>
    </citation>
    <scope>NUCLEOTIDE SEQUENCE [LARGE SCALE GENOMIC DNA]</scope>
    <source>
        <strain evidence="9">Rf_01</strain>
        <tissue evidence="9">Aerial parts of the thallus</tissue>
    </source>
</reference>
<proteinExistence type="inferred from homology"/>
<dbReference type="AlphaFoldDB" id="A0ABD1YZ12"/>
<organism evidence="9 10">
    <name type="scientific">Riccia fluitans</name>
    <dbReference type="NCBI Taxonomy" id="41844"/>
    <lineage>
        <taxon>Eukaryota</taxon>
        <taxon>Viridiplantae</taxon>
        <taxon>Streptophyta</taxon>
        <taxon>Embryophyta</taxon>
        <taxon>Marchantiophyta</taxon>
        <taxon>Marchantiopsida</taxon>
        <taxon>Marchantiidae</taxon>
        <taxon>Marchantiales</taxon>
        <taxon>Ricciaceae</taxon>
        <taxon>Riccia</taxon>
    </lineage>
</organism>
<dbReference type="PANTHER" id="PTHR11040:SF44">
    <property type="entry name" value="PROTEIN ZNTC-RELATED"/>
    <property type="match status" value="1"/>
</dbReference>
<evidence type="ECO:0000256" key="1">
    <source>
        <dbReference type="ARBA" id="ARBA00004141"/>
    </source>
</evidence>
<keyword evidence="6 8" id="KW-0406">Ion transport</keyword>
<evidence type="ECO:0000256" key="5">
    <source>
        <dbReference type="ARBA" id="ARBA00022989"/>
    </source>
</evidence>
<gene>
    <name evidence="9" type="ORF">R1flu_007498</name>
</gene>
<dbReference type="NCBIfam" id="TIGR00820">
    <property type="entry name" value="zip"/>
    <property type="match status" value="1"/>
</dbReference>
<evidence type="ECO:0000313" key="10">
    <source>
        <dbReference type="Proteomes" id="UP001605036"/>
    </source>
</evidence>
<keyword evidence="10" id="KW-1185">Reference proteome</keyword>
<name>A0ABD1YZ12_9MARC</name>
<dbReference type="InterPro" id="IPR003689">
    <property type="entry name" value="ZIP"/>
</dbReference>
<keyword evidence="3 8" id="KW-0813">Transport</keyword>
<comment type="similarity">
    <text evidence="2 8">Belongs to the ZIP transporter (TC 2.A.5) family.</text>
</comment>
<feature type="transmembrane region" description="Helical" evidence="8">
    <location>
        <begin position="225"/>
        <end position="247"/>
    </location>
</feature>
<feature type="transmembrane region" description="Helical" evidence="8">
    <location>
        <begin position="74"/>
        <end position="94"/>
    </location>
</feature>
<evidence type="ECO:0000256" key="2">
    <source>
        <dbReference type="ARBA" id="ARBA00006939"/>
    </source>
</evidence>
<comment type="subcellular location">
    <subcellularLocation>
        <location evidence="1 8">Membrane</location>
        <topology evidence="1 8">Multi-pass membrane protein</topology>
    </subcellularLocation>
</comment>
<feature type="transmembrane region" description="Helical" evidence="8">
    <location>
        <begin position="286"/>
        <end position="309"/>
    </location>
</feature>
<keyword evidence="5 8" id="KW-1133">Transmembrane helix</keyword>
<evidence type="ECO:0000256" key="6">
    <source>
        <dbReference type="ARBA" id="ARBA00023065"/>
    </source>
</evidence>
<dbReference type="Pfam" id="PF02535">
    <property type="entry name" value="Zip"/>
    <property type="match status" value="1"/>
</dbReference>
<accession>A0ABD1YZ12</accession>
<keyword evidence="7 8" id="KW-0472">Membrane</keyword>
<feature type="transmembrane region" description="Helical" evidence="8">
    <location>
        <begin position="361"/>
        <end position="380"/>
    </location>
</feature>
<evidence type="ECO:0000256" key="7">
    <source>
        <dbReference type="ARBA" id="ARBA00023136"/>
    </source>
</evidence>